<reference evidence="4" key="1">
    <citation type="submission" date="2020-10" db="EMBL/GenBank/DDBJ databases">
        <authorList>
            <person name="Gilroy R."/>
        </authorList>
    </citation>
    <scope>NUCLEOTIDE SEQUENCE</scope>
    <source>
        <strain evidence="4">CHK176-6737</strain>
    </source>
</reference>
<dbReference type="CDD" id="cd07383">
    <property type="entry name" value="MPP_Dcr2"/>
    <property type="match status" value="1"/>
</dbReference>
<evidence type="ECO:0000313" key="5">
    <source>
        <dbReference type="Proteomes" id="UP000824125"/>
    </source>
</evidence>
<dbReference type="PANTHER" id="PTHR32440">
    <property type="entry name" value="PHOSPHATASE DCR2-RELATED-RELATED"/>
    <property type="match status" value="1"/>
</dbReference>
<reference evidence="4" key="2">
    <citation type="journal article" date="2021" name="PeerJ">
        <title>Extensive microbial diversity within the chicken gut microbiome revealed by metagenomics and culture.</title>
        <authorList>
            <person name="Gilroy R."/>
            <person name="Ravi A."/>
            <person name="Getino M."/>
            <person name="Pursley I."/>
            <person name="Horton D.L."/>
            <person name="Alikhan N.F."/>
            <person name="Baker D."/>
            <person name="Gharbi K."/>
            <person name="Hall N."/>
            <person name="Watson M."/>
            <person name="Adriaenssens E.M."/>
            <person name="Foster-Nyarko E."/>
            <person name="Jarju S."/>
            <person name="Secka A."/>
            <person name="Antonio M."/>
            <person name="Oren A."/>
            <person name="Chaudhuri R.R."/>
            <person name="La Ragione R."/>
            <person name="Hildebrand F."/>
            <person name="Pallen M.J."/>
        </authorList>
    </citation>
    <scope>NUCLEOTIDE SEQUENCE</scope>
    <source>
        <strain evidence="4">CHK176-6737</strain>
    </source>
</reference>
<comment type="caution">
    <text evidence="4">The sequence shown here is derived from an EMBL/GenBank/DDBJ whole genome shotgun (WGS) entry which is preliminary data.</text>
</comment>
<dbReference type="SUPFAM" id="SSF56300">
    <property type="entry name" value="Metallo-dependent phosphatases"/>
    <property type="match status" value="1"/>
</dbReference>
<keyword evidence="1" id="KW-0472">Membrane</keyword>
<protein>
    <submittedName>
        <fullName evidence="4">Metallophosphoesterase family protein</fullName>
    </submittedName>
</protein>
<feature type="chain" id="PRO_5039154712" evidence="2">
    <location>
        <begin position="30"/>
        <end position="424"/>
    </location>
</feature>
<keyword evidence="1" id="KW-1133">Transmembrane helix</keyword>
<dbReference type="Proteomes" id="UP000824125">
    <property type="component" value="Unassembled WGS sequence"/>
</dbReference>
<feature type="domain" description="Calcineurin-like phosphoesterase" evidence="3">
    <location>
        <begin position="52"/>
        <end position="318"/>
    </location>
</feature>
<gene>
    <name evidence="4" type="ORF">IAD23_07075</name>
</gene>
<dbReference type="EMBL" id="DVNM01000041">
    <property type="protein sequence ID" value="HIU69699.1"/>
    <property type="molecule type" value="Genomic_DNA"/>
</dbReference>
<keyword evidence="2" id="KW-0732">Signal</keyword>
<dbReference type="Gene3D" id="3.60.21.10">
    <property type="match status" value="1"/>
</dbReference>
<evidence type="ECO:0000313" key="4">
    <source>
        <dbReference type="EMBL" id="HIU69699.1"/>
    </source>
</evidence>
<dbReference type="GO" id="GO:0016788">
    <property type="term" value="F:hydrolase activity, acting on ester bonds"/>
    <property type="evidence" value="ECO:0007669"/>
    <property type="project" value="TreeGrafter"/>
</dbReference>
<evidence type="ECO:0000259" key="3">
    <source>
        <dbReference type="Pfam" id="PF00149"/>
    </source>
</evidence>
<evidence type="ECO:0000256" key="1">
    <source>
        <dbReference type="SAM" id="Phobius"/>
    </source>
</evidence>
<keyword evidence="1" id="KW-0812">Transmembrane</keyword>
<sequence>MKNLGKKLISGALALGVAAGCAAPSAALAQENADAQTSVQDTALHFDENGKFKILILSDVQDTNTPQKATTNLLVAALDAAQPDLVVFLGDNIAGWWKGVTLAETESAIDQIIQPVDARGIPFAIVYGNHDHEGLCDEENNMTEEEAKEAQLRFYQKYKTCLAIEGEEMTGCGNYNLLIQDSAQKKNVFNLWFMDSNPYAPEEEGGGYGYVAEDQTQWYVDTSNALKAENGGKPLPSLLFQHIAVPEVYNMLTAVSAGTKGAVRGHDVYSDKHYVANSEYIDQGAVREGPCPPNSNHGQFESWKQQGDILGAFFGHDHINDYSGVYEGIRLTAAPAVGFYSYGNVHGVRTIELDENDLSTFTSEIIYYDDLVDEPVGNLIVERHGYYEYRNKFLPGILGGVAGLAVLGGAVAGIVKLIRKKRGS</sequence>
<dbReference type="Pfam" id="PF00149">
    <property type="entry name" value="Metallophos"/>
    <property type="match status" value="1"/>
</dbReference>
<dbReference type="PROSITE" id="PS51257">
    <property type="entry name" value="PROKAR_LIPOPROTEIN"/>
    <property type="match status" value="1"/>
</dbReference>
<organism evidence="4 5">
    <name type="scientific">Candidatus Scybalenecus merdavium</name>
    <dbReference type="NCBI Taxonomy" id="2840939"/>
    <lineage>
        <taxon>Bacteria</taxon>
        <taxon>Bacillati</taxon>
        <taxon>Bacillota</taxon>
        <taxon>Clostridia</taxon>
        <taxon>Eubacteriales</taxon>
        <taxon>Oscillospiraceae</taxon>
        <taxon>Oscillospiraceae incertae sedis</taxon>
        <taxon>Candidatus Scybalenecus</taxon>
    </lineage>
</organism>
<name>A0A9D1MVI1_9FIRM</name>
<feature type="signal peptide" evidence="2">
    <location>
        <begin position="1"/>
        <end position="29"/>
    </location>
</feature>
<dbReference type="GO" id="GO:0005737">
    <property type="term" value="C:cytoplasm"/>
    <property type="evidence" value="ECO:0007669"/>
    <property type="project" value="TreeGrafter"/>
</dbReference>
<evidence type="ECO:0000256" key="2">
    <source>
        <dbReference type="SAM" id="SignalP"/>
    </source>
</evidence>
<dbReference type="InterPro" id="IPR029052">
    <property type="entry name" value="Metallo-depent_PP-like"/>
</dbReference>
<proteinExistence type="predicted"/>
<dbReference type="PANTHER" id="PTHR32440:SF0">
    <property type="entry name" value="PHOSPHATASE DCR2-RELATED"/>
    <property type="match status" value="1"/>
</dbReference>
<feature type="transmembrane region" description="Helical" evidence="1">
    <location>
        <begin position="393"/>
        <end position="418"/>
    </location>
</feature>
<accession>A0A9D1MVI1</accession>
<dbReference type="InterPro" id="IPR004843">
    <property type="entry name" value="Calcineurin-like_PHP"/>
</dbReference>
<dbReference type="AlphaFoldDB" id="A0A9D1MVI1"/>